<feature type="region of interest" description="Disordered" evidence="1">
    <location>
        <begin position="214"/>
        <end position="238"/>
    </location>
</feature>
<dbReference type="AlphaFoldDB" id="A0A132B7X2"/>
<feature type="transmembrane region" description="Helical" evidence="2">
    <location>
        <begin position="244"/>
        <end position="266"/>
    </location>
</feature>
<keyword evidence="5" id="KW-1185">Reference proteome</keyword>
<dbReference type="OrthoDB" id="5347452at2759"/>
<organism evidence="4 5">
    <name type="scientific">Mollisia scopiformis</name>
    <name type="common">Conifer needle endophyte fungus</name>
    <name type="synonym">Phialocephala scopiformis</name>
    <dbReference type="NCBI Taxonomy" id="149040"/>
    <lineage>
        <taxon>Eukaryota</taxon>
        <taxon>Fungi</taxon>
        <taxon>Dikarya</taxon>
        <taxon>Ascomycota</taxon>
        <taxon>Pezizomycotina</taxon>
        <taxon>Leotiomycetes</taxon>
        <taxon>Helotiales</taxon>
        <taxon>Mollisiaceae</taxon>
        <taxon>Mollisia</taxon>
    </lineage>
</organism>
<feature type="signal peptide" evidence="3">
    <location>
        <begin position="1"/>
        <end position="20"/>
    </location>
</feature>
<evidence type="ECO:0000313" key="5">
    <source>
        <dbReference type="Proteomes" id="UP000070700"/>
    </source>
</evidence>
<gene>
    <name evidence="4" type="ORF">LY89DRAFT_788879</name>
</gene>
<keyword evidence="2" id="KW-0812">Transmembrane</keyword>
<dbReference type="Proteomes" id="UP000070700">
    <property type="component" value="Unassembled WGS sequence"/>
</dbReference>
<protein>
    <submittedName>
        <fullName evidence="4">Uncharacterized protein</fullName>
    </submittedName>
</protein>
<name>A0A132B7X2_MOLSC</name>
<keyword evidence="2" id="KW-1133">Transmembrane helix</keyword>
<feature type="compositionally biased region" description="Low complexity" evidence="1">
    <location>
        <begin position="214"/>
        <end position="226"/>
    </location>
</feature>
<evidence type="ECO:0000256" key="1">
    <source>
        <dbReference type="SAM" id="MobiDB-lite"/>
    </source>
</evidence>
<evidence type="ECO:0000256" key="2">
    <source>
        <dbReference type="SAM" id="Phobius"/>
    </source>
</evidence>
<dbReference type="EMBL" id="KQ947435">
    <property type="protein sequence ID" value="KUJ08506.1"/>
    <property type="molecule type" value="Genomic_DNA"/>
</dbReference>
<evidence type="ECO:0000256" key="3">
    <source>
        <dbReference type="SAM" id="SignalP"/>
    </source>
</evidence>
<dbReference type="KEGG" id="psco:LY89DRAFT_788879"/>
<keyword evidence="2" id="KW-0472">Membrane</keyword>
<sequence>MRFSVSSVLVLSLISTSVNAFVVRDAPVQTTAVRHGHTIDQIPEPTAGPGEQELRRRQAATQRTLLGAPDNTCGYFSGSQPWGCSAGSDCFFATPTPLPANSTQTQTAGSVLCCDPKTGCPAAPAPTACVDRGRNDYNKTCTGSCPTDSMTLKCTSGIYLYCNTLTFAAPSVSALFCNYLSTYDILSATAAQTLTPTVVKFAVVPTTSTKVLSKTSSTTSYSPTATDNSVPTSGGKSTSRKDKIIGGVLGGLAALALIAFLVILFLRWRYAEEEVEPAKK</sequence>
<dbReference type="GeneID" id="28832929"/>
<evidence type="ECO:0000313" key="4">
    <source>
        <dbReference type="EMBL" id="KUJ08506.1"/>
    </source>
</evidence>
<feature type="compositionally biased region" description="Polar residues" evidence="1">
    <location>
        <begin position="227"/>
        <end position="237"/>
    </location>
</feature>
<keyword evidence="3" id="KW-0732">Signal</keyword>
<dbReference type="STRING" id="149040.A0A132B7X2"/>
<feature type="chain" id="PRO_5007287963" evidence="3">
    <location>
        <begin position="21"/>
        <end position="280"/>
    </location>
</feature>
<dbReference type="RefSeq" id="XP_018062861.1">
    <property type="nucleotide sequence ID" value="XM_018223203.1"/>
</dbReference>
<reference evidence="4 5" key="1">
    <citation type="submission" date="2015-10" db="EMBL/GenBank/DDBJ databases">
        <title>Full genome of DAOMC 229536 Phialocephala scopiformis, a fungal endophyte of spruce producing the potent anti-insectan compound rugulosin.</title>
        <authorList>
            <consortium name="DOE Joint Genome Institute"/>
            <person name="Walker A.K."/>
            <person name="Frasz S.L."/>
            <person name="Seifert K.A."/>
            <person name="Miller J.D."/>
            <person name="Mondo S.J."/>
            <person name="Labutti K."/>
            <person name="Lipzen A."/>
            <person name="Dockter R."/>
            <person name="Kennedy M."/>
            <person name="Grigoriev I.V."/>
            <person name="Spatafora J.W."/>
        </authorList>
    </citation>
    <scope>NUCLEOTIDE SEQUENCE [LARGE SCALE GENOMIC DNA]</scope>
    <source>
        <strain evidence="4 5">CBS 120377</strain>
    </source>
</reference>
<accession>A0A132B7X2</accession>
<dbReference type="InParanoid" id="A0A132B7X2"/>
<proteinExistence type="predicted"/>